<comment type="caution">
    <text evidence="5">The sequence shown here is derived from an EMBL/GenBank/DDBJ whole genome shotgun (WGS) entry which is preliminary data.</text>
</comment>
<feature type="domain" description="RNase III" evidence="4">
    <location>
        <begin position="112"/>
        <end position="131"/>
    </location>
</feature>
<protein>
    <submittedName>
        <fullName evidence="5">Uncharacterized protein</fullName>
    </submittedName>
</protein>
<dbReference type="InterPro" id="IPR014720">
    <property type="entry name" value="dsRBD_dom"/>
</dbReference>
<dbReference type="GO" id="GO:0004525">
    <property type="term" value="F:ribonuclease III activity"/>
    <property type="evidence" value="ECO:0007669"/>
    <property type="project" value="InterPro"/>
</dbReference>
<dbReference type="Gene3D" id="3.30.160.20">
    <property type="match status" value="1"/>
</dbReference>
<gene>
    <name evidence="5" type="ORF">LARSCL_LOCUS9404</name>
</gene>
<dbReference type="PANTHER" id="PTHR47326">
    <property type="entry name" value="TRANSPOSABLE ELEMENT TC3 TRANSPOSASE-LIKE PROTEIN"/>
    <property type="match status" value="1"/>
</dbReference>
<dbReference type="CDD" id="cd00593">
    <property type="entry name" value="RIBOc"/>
    <property type="match status" value="1"/>
</dbReference>
<evidence type="ECO:0000256" key="1">
    <source>
        <dbReference type="ARBA" id="ARBA00022884"/>
    </source>
</evidence>
<evidence type="ECO:0000256" key="2">
    <source>
        <dbReference type="PROSITE-ProRule" id="PRU00266"/>
    </source>
</evidence>
<dbReference type="SUPFAM" id="SSF54768">
    <property type="entry name" value="dsRNA-binding domain-like"/>
    <property type="match status" value="1"/>
</dbReference>
<keyword evidence="1 2" id="KW-0694">RNA-binding</keyword>
<dbReference type="Gene3D" id="3.30.420.10">
    <property type="entry name" value="Ribonuclease H-like superfamily/Ribonuclease H"/>
    <property type="match status" value="1"/>
</dbReference>
<dbReference type="InterPro" id="IPR044441">
    <property type="entry name" value="DICER_DSRM"/>
</dbReference>
<dbReference type="GO" id="GO:0031054">
    <property type="term" value="P:pre-miRNA processing"/>
    <property type="evidence" value="ECO:0007669"/>
    <property type="project" value="InterPro"/>
</dbReference>
<dbReference type="PANTHER" id="PTHR47326:SF1">
    <property type="entry name" value="HTH PSQ-TYPE DOMAIN-CONTAINING PROTEIN"/>
    <property type="match status" value="1"/>
</dbReference>
<dbReference type="InterPro" id="IPR036389">
    <property type="entry name" value="RNase_III_sf"/>
</dbReference>
<dbReference type="GO" id="GO:0003723">
    <property type="term" value="F:RNA binding"/>
    <property type="evidence" value="ECO:0007669"/>
    <property type="project" value="UniProtKB-UniRule"/>
</dbReference>
<dbReference type="Proteomes" id="UP001497382">
    <property type="component" value="Unassembled WGS sequence"/>
</dbReference>
<dbReference type="GO" id="GO:0030422">
    <property type="term" value="P:siRNA processing"/>
    <property type="evidence" value="ECO:0007669"/>
    <property type="project" value="InterPro"/>
</dbReference>
<name>A0AAV2A199_9ARAC</name>
<evidence type="ECO:0000313" key="6">
    <source>
        <dbReference type="Proteomes" id="UP001497382"/>
    </source>
</evidence>
<keyword evidence="6" id="KW-1185">Reference proteome</keyword>
<dbReference type="EMBL" id="CAXIEN010000104">
    <property type="protein sequence ID" value="CAL1277780.1"/>
    <property type="molecule type" value="Genomic_DNA"/>
</dbReference>
<dbReference type="AlphaFoldDB" id="A0AAV2A199"/>
<dbReference type="InterPro" id="IPR036397">
    <property type="entry name" value="RNaseH_sf"/>
</dbReference>
<dbReference type="Pfam" id="PF20932">
    <property type="entry name" value="Dicer_dsRBD"/>
    <property type="match status" value="1"/>
</dbReference>
<evidence type="ECO:0000259" key="3">
    <source>
        <dbReference type="PROSITE" id="PS50137"/>
    </source>
</evidence>
<proteinExistence type="predicted"/>
<feature type="non-terminal residue" evidence="5">
    <location>
        <position position="1"/>
    </location>
</feature>
<feature type="domain" description="DRBM" evidence="3">
    <location>
        <begin position="192"/>
        <end position="220"/>
    </location>
</feature>
<organism evidence="5 6">
    <name type="scientific">Larinioides sclopetarius</name>
    <dbReference type="NCBI Taxonomy" id="280406"/>
    <lineage>
        <taxon>Eukaryota</taxon>
        <taxon>Metazoa</taxon>
        <taxon>Ecdysozoa</taxon>
        <taxon>Arthropoda</taxon>
        <taxon>Chelicerata</taxon>
        <taxon>Arachnida</taxon>
        <taxon>Araneae</taxon>
        <taxon>Araneomorphae</taxon>
        <taxon>Entelegynae</taxon>
        <taxon>Araneoidea</taxon>
        <taxon>Araneidae</taxon>
        <taxon>Larinioides</taxon>
    </lineage>
</organism>
<sequence length="227" mass="25793">DKAPPHFSLSVRKALNGKYPDSWIGRDGPIPWPARSPDLTPLDFFFWGYIKNIVYSERIADINHLKRRIIAAIETVTPDILFKTWKEIAYRLDKHHFYLDDLDYFGVGVAVPKVLGDIFESVAGAIYLDNGSSLDAVWKVIYPMIRPAMKKFFEQTPVSPVNELFDRVKSAKIFQDPVVRDNKIYIKVILPDGRQYEGVGPNKKVAKQTAAKKALLDLRSSVLDASQ</sequence>
<dbReference type="PROSITE" id="PS50137">
    <property type="entry name" value="DS_RBD"/>
    <property type="match status" value="1"/>
</dbReference>
<accession>A0AAV2A199</accession>
<dbReference type="SMART" id="SM00358">
    <property type="entry name" value="DSRM"/>
    <property type="match status" value="1"/>
</dbReference>
<dbReference type="PROSITE" id="PS50142">
    <property type="entry name" value="RNASE_3_2"/>
    <property type="match status" value="1"/>
</dbReference>
<evidence type="ECO:0000313" key="5">
    <source>
        <dbReference type="EMBL" id="CAL1277780.1"/>
    </source>
</evidence>
<dbReference type="InterPro" id="IPR000999">
    <property type="entry name" value="RNase_III_dom"/>
</dbReference>
<reference evidence="5 6" key="1">
    <citation type="submission" date="2024-04" db="EMBL/GenBank/DDBJ databases">
        <authorList>
            <person name="Rising A."/>
            <person name="Reimegard J."/>
            <person name="Sonavane S."/>
            <person name="Akerstrom W."/>
            <person name="Nylinder S."/>
            <person name="Hedman E."/>
            <person name="Kallberg Y."/>
        </authorList>
    </citation>
    <scope>NUCLEOTIDE SEQUENCE [LARGE SCALE GENOMIC DNA]</scope>
</reference>
<dbReference type="SUPFAM" id="SSF69065">
    <property type="entry name" value="RNase III domain-like"/>
    <property type="match status" value="1"/>
</dbReference>
<evidence type="ECO:0000259" key="4">
    <source>
        <dbReference type="PROSITE" id="PS50142"/>
    </source>
</evidence>